<evidence type="ECO:0000256" key="3">
    <source>
        <dbReference type="SAM" id="SignalP"/>
    </source>
</evidence>
<name>A0A0C9VDG5_SPHS4</name>
<keyword evidence="2" id="KW-1133">Transmembrane helix</keyword>
<evidence type="ECO:0008006" key="6">
    <source>
        <dbReference type="Google" id="ProtNLM"/>
    </source>
</evidence>
<evidence type="ECO:0000313" key="4">
    <source>
        <dbReference type="EMBL" id="KIJ45094.1"/>
    </source>
</evidence>
<feature type="region of interest" description="Disordered" evidence="1">
    <location>
        <begin position="444"/>
        <end position="476"/>
    </location>
</feature>
<dbReference type="AlphaFoldDB" id="A0A0C9VDG5"/>
<protein>
    <recommendedName>
        <fullName evidence="6">Fibronectin type-III domain-containing protein</fullName>
    </recommendedName>
</protein>
<proteinExistence type="predicted"/>
<keyword evidence="3" id="KW-0732">Signal</keyword>
<keyword evidence="2" id="KW-0472">Membrane</keyword>
<accession>A0A0C9VDG5</accession>
<dbReference type="OrthoDB" id="2563021at2759"/>
<evidence type="ECO:0000313" key="5">
    <source>
        <dbReference type="Proteomes" id="UP000054279"/>
    </source>
</evidence>
<reference evidence="4 5" key="1">
    <citation type="submission" date="2014-06" db="EMBL/GenBank/DDBJ databases">
        <title>Evolutionary Origins and Diversification of the Mycorrhizal Mutualists.</title>
        <authorList>
            <consortium name="DOE Joint Genome Institute"/>
            <consortium name="Mycorrhizal Genomics Consortium"/>
            <person name="Kohler A."/>
            <person name="Kuo A."/>
            <person name="Nagy L.G."/>
            <person name="Floudas D."/>
            <person name="Copeland A."/>
            <person name="Barry K.W."/>
            <person name="Cichocki N."/>
            <person name="Veneault-Fourrey C."/>
            <person name="LaButti K."/>
            <person name="Lindquist E.A."/>
            <person name="Lipzen A."/>
            <person name="Lundell T."/>
            <person name="Morin E."/>
            <person name="Murat C."/>
            <person name="Riley R."/>
            <person name="Ohm R."/>
            <person name="Sun H."/>
            <person name="Tunlid A."/>
            <person name="Henrissat B."/>
            <person name="Grigoriev I.V."/>
            <person name="Hibbett D.S."/>
            <person name="Martin F."/>
        </authorList>
    </citation>
    <scope>NUCLEOTIDE SEQUENCE [LARGE SCALE GENOMIC DNA]</scope>
    <source>
        <strain evidence="4 5">SS14</strain>
    </source>
</reference>
<sequence>MLRSLAVIFCTVIPFIIASNAPDWMLQSWFFDWDAPGSLFPVPVTAQCETIHITWQRGSATGPDGVSPYYLQIYTSNYAFPFILPAGPDPKADVTIPFAPGTLYQICMFDSNGNNGGCQDVYTVYANPNTTTTCSNFTMPTNTLSAKLESPAGPLSPYGWIPSCTDLSVTPQSGTPPFTLTIAPSLHPPLNITSNDMSPIKWTVSLSWSSSFFVSLVDAKGITWSAGLLHSGSGDTSCLSGSGSNKLGISVGATVGAAVGGLLVGTALSILFMLLVFRRRNSARPMKRRISGMHLGESEDHIEPYRFPRTSSALSSPPAVDGTTFPSPVHISSTSHPGKHRSRMPSEYTSASVHTLGEEHEVDHDAFTSSASGNGEDPGTLLQLTPVIRRPESGINGMQTHSRNPSRSPSIAGELNQVYVIHHDSGRAPVSVITSAGTEVVELPPGYSQDFMPSQSSSRSARSKSRPTSHLRIPES</sequence>
<evidence type="ECO:0000256" key="1">
    <source>
        <dbReference type="SAM" id="MobiDB-lite"/>
    </source>
</evidence>
<keyword evidence="2" id="KW-0812">Transmembrane</keyword>
<organism evidence="4 5">
    <name type="scientific">Sphaerobolus stellatus (strain SS14)</name>
    <dbReference type="NCBI Taxonomy" id="990650"/>
    <lineage>
        <taxon>Eukaryota</taxon>
        <taxon>Fungi</taxon>
        <taxon>Dikarya</taxon>
        <taxon>Basidiomycota</taxon>
        <taxon>Agaricomycotina</taxon>
        <taxon>Agaricomycetes</taxon>
        <taxon>Phallomycetidae</taxon>
        <taxon>Geastrales</taxon>
        <taxon>Sphaerobolaceae</taxon>
        <taxon>Sphaerobolus</taxon>
    </lineage>
</organism>
<gene>
    <name evidence="4" type="ORF">M422DRAFT_67256</name>
</gene>
<keyword evidence="5" id="KW-1185">Reference proteome</keyword>
<feature type="signal peptide" evidence="3">
    <location>
        <begin position="1"/>
        <end position="18"/>
    </location>
</feature>
<dbReference type="Proteomes" id="UP000054279">
    <property type="component" value="Unassembled WGS sequence"/>
</dbReference>
<feature type="transmembrane region" description="Helical" evidence="2">
    <location>
        <begin position="247"/>
        <end position="277"/>
    </location>
</feature>
<dbReference type="HOGENOM" id="CLU_041803_0_0_1"/>
<feature type="chain" id="PRO_5002204719" description="Fibronectin type-III domain-containing protein" evidence="3">
    <location>
        <begin position="19"/>
        <end position="476"/>
    </location>
</feature>
<dbReference type="EMBL" id="KN837113">
    <property type="protein sequence ID" value="KIJ45094.1"/>
    <property type="molecule type" value="Genomic_DNA"/>
</dbReference>
<evidence type="ECO:0000256" key="2">
    <source>
        <dbReference type="SAM" id="Phobius"/>
    </source>
</evidence>